<sequence>MRVLKYVQTLKPVLSDPALRTKLKLYREAYNFGADIAASNTTSAHDAQVVCSDTLYPYLLDCEKFNLDECKRKRRSHADKLTAIQRMAKSDRERHTYTNLLRKLQEQQETIYKLESEMKSLTDPSKMDLSEMLRDEANEEIREQYEDLTDVLADRRNVEKKCRNQGRLVKMREADIKRSLEVLQKELQKRKIHRLIIKAEACELKAMLAKCEEKRTLQETNESRLKRTLKSVTKGIKLKREEFEDKKVLIEKLNARIDHLERKYPVLTKTTMC</sequence>
<dbReference type="PaxDb" id="121845-A0A3Q0IU54"/>
<feature type="coiled-coil region" evidence="1">
    <location>
        <begin position="236"/>
        <end position="270"/>
    </location>
</feature>
<dbReference type="RefSeq" id="XP_026679774.1">
    <property type="nucleotide sequence ID" value="XM_026823973.1"/>
</dbReference>
<reference evidence="3" key="1">
    <citation type="submission" date="2025-08" db="UniProtKB">
        <authorList>
            <consortium name="RefSeq"/>
        </authorList>
    </citation>
    <scope>IDENTIFICATION</scope>
</reference>
<evidence type="ECO:0000256" key="1">
    <source>
        <dbReference type="SAM" id="Coils"/>
    </source>
</evidence>
<organism evidence="2 3">
    <name type="scientific">Diaphorina citri</name>
    <name type="common">Asian citrus psyllid</name>
    <dbReference type="NCBI Taxonomy" id="121845"/>
    <lineage>
        <taxon>Eukaryota</taxon>
        <taxon>Metazoa</taxon>
        <taxon>Ecdysozoa</taxon>
        <taxon>Arthropoda</taxon>
        <taxon>Hexapoda</taxon>
        <taxon>Insecta</taxon>
        <taxon>Pterygota</taxon>
        <taxon>Neoptera</taxon>
        <taxon>Paraneoptera</taxon>
        <taxon>Hemiptera</taxon>
        <taxon>Sternorrhyncha</taxon>
        <taxon>Psylloidea</taxon>
        <taxon>Psyllidae</taxon>
        <taxon>Diaphorininae</taxon>
        <taxon>Diaphorina</taxon>
    </lineage>
</organism>
<protein>
    <submittedName>
        <fullName evidence="3">Trichohyalin-like</fullName>
    </submittedName>
</protein>
<keyword evidence="1" id="KW-0175">Coiled coil</keyword>
<dbReference type="AlphaFoldDB" id="A0A3Q0IU54"/>
<proteinExistence type="predicted"/>
<accession>A0A3Q0IU54</accession>
<evidence type="ECO:0000313" key="3">
    <source>
        <dbReference type="RefSeq" id="XP_026679774.1"/>
    </source>
</evidence>
<feature type="coiled-coil region" evidence="1">
    <location>
        <begin position="87"/>
        <end position="154"/>
    </location>
</feature>
<name>A0A3Q0IU54_DIACI</name>
<dbReference type="KEGG" id="dci:113467659"/>
<evidence type="ECO:0000313" key="2">
    <source>
        <dbReference type="Proteomes" id="UP000079169"/>
    </source>
</evidence>
<dbReference type="Proteomes" id="UP000079169">
    <property type="component" value="Unplaced"/>
</dbReference>
<gene>
    <name evidence="3" type="primary">LOC113467659</name>
</gene>
<keyword evidence="2" id="KW-1185">Reference proteome</keyword>
<dbReference type="GeneID" id="113467659"/>